<keyword evidence="3" id="KW-0443">Lipid metabolism</keyword>
<keyword evidence="3" id="KW-0442">Lipid degradation</keyword>
<evidence type="ECO:0000313" key="4">
    <source>
        <dbReference type="EMBL" id="MQM07558.1"/>
    </source>
</evidence>
<evidence type="ECO:0000313" key="5">
    <source>
        <dbReference type="Proteomes" id="UP000652761"/>
    </source>
</evidence>
<gene>
    <name evidence="4" type="ORF">Taro_040395</name>
</gene>
<comment type="caution">
    <text evidence="4">The sequence shown here is derived from an EMBL/GenBank/DDBJ whole genome shotgun (WGS) entry which is preliminary data.</text>
</comment>
<dbReference type="Pfam" id="PF00657">
    <property type="entry name" value="Lipase_GDSL"/>
    <property type="match status" value="1"/>
</dbReference>
<keyword evidence="5" id="KW-1185">Reference proteome</keyword>
<dbReference type="OrthoDB" id="1600564at2759"/>
<keyword evidence="2" id="KW-0378">Hydrolase</keyword>
<organism evidence="4 5">
    <name type="scientific">Colocasia esculenta</name>
    <name type="common">Wild taro</name>
    <name type="synonym">Arum esculentum</name>
    <dbReference type="NCBI Taxonomy" id="4460"/>
    <lineage>
        <taxon>Eukaryota</taxon>
        <taxon>Viridiplantae</taxon>
        <taxon>Streptophyta</taxon>
        <taxon>Embryophyta</taxon>
        <taxon>Tracheophyta</taxon>
        <taxon>Spermatophyta</taxon>
        <taxon>Magnoliopsida</taxon>
        <taxon>Liliopsida</taxon>
        <taxon>Araceae</taxon>
        <taxon>Aroideae</taxon>
        <taxon>Colocasieae</taxon>
        <taxon>Colocasia</taxon>
    </lineage>
</organism>
<dbReference type="InterPro" id="IPR001087">
    <property type="entry name" value="GDSL"/>
</dbReference>
<dbReference type="InterPro" id="IPR036514">
    <property type="entry name" value="SGNH_hydro_sf"/>
</dbReference>
<dbReference type="GO" id="GO:0016788">
    <property type="term" value="F:hydrolase activity, acting on ester bonds"/>
    <property type="evidence" value="ECO:0007669"/>
    <property type="project" value="InterPro"/>
</dbReference>
<evidence type="ECO:0008006" key="6">
    <source>
        <dbReference type="Google" id="ProtNLM"/>
    </source>
</evidence>
<evidence type="ECO:0000256" key="2">
    <source>
        <dbReference type="ARBA" id="ARBA00022801"/>
    </source>
</evidence>
<dbReference type="AlphaFoldDB" id="A0A843WLS7"/>
<accession>A0A843WLS7</accession>
<dbReference type="Gene3D" id="3.40.50.1110">
    <property type="entry name" value="SGNH hydrolase"/>
    <property type="match status" value="1"/>
</dbReference>
<sequence length="290" mass="31846">MKQGKYIKSGAKQYGFKQSPPAFLSLTESRLKRSICEGINFASGAAGILPTTGTPFGEVIPMDVQLDNFRSSLKSFTARRCSKARRALLSKSVFLVSIGSNDLFTLYNSNTSAKTNHTTSKFITALASKYRRQLRTLYRLGARRFAILGLGKLGCCPSLRILMASEECVAALDDYAFQFNVALRKVLEEFSSKQEGIKYSFGDVHNFGKMLEGNPLAYGFKEIKVACCGGGRLNGEVACTPNATLCSNRDDYCFWDWYHLSDNADKLLARLLFGGPPALASPIKFGDLVG</sequence>
<name>A0A843WLS7_COLES</name>
<protein>
    <recommendedName>
        <fullName evidence="6">GDSL esterase/lipase</fullName>
    </recommendedName>
</protein>
<evidence type="ECO:0000256" key="1">
    <source>
        <dbReference type="ARBA" id="ARBA00008668"/>
    </source>
</evidence>
<reference evidence="4" key="1">
    <citation type="submission" date="2017-07" db="EMBL/GenBank/DDBJ databases">
        <title>Taro Niue Genome Assembly and Annotation.</title>
        <authorList>
            <person name="Atibalentja N."/>
            <person name="Keating K."/>
            <person name="Fields C.J."/>
        </authorList>
    </citation>
    <scope>NUCLEOTIDE SEQUENCE</scope>
    <source>
        <strain evidence="4">Niue_2</strain>
        <tissue evidence="4">Leaf</tissue>
    </source>
</reference>
<dbReference type="Proteomes" id="UP000652761">
    <property type="component" value="Unassembled WGS sequence"/>
</dbReference>
<dbReference type="PANTHER" id="PTHR45648:SF180">
    <property type="entry name" value="OS04G0561800 PROTEIN"/>
    <property type="match status" value="1"/>
</dbReference>
<evidence type="ECO:0000256" key="3">
    <source>
        <dbReference type="ARBA" id="ARBA00022963"/>
    </source>
</evidence>
<dbReference type="GO" id="GO:0016042">
    <property type="term" value="P:lipid catabolic process"/>
    <property type="evidence" value="ECO:0007669"/>
    <property type="project" value="UniProtKB-KW"/>
</dbReference>
<comment type="similarity">
    <text evidence="1">Belongs to the 'GDSL' lipolytic enzyme family.</text>
</comment>
<dbReference type="EMBL" id="NMUH01003898">
    <property type="protein sequence ID" value="MQM07558.1"/>
    <property type="molecule type" value="Genomic_DNA"/>
</dbReference>
<dbReference type="PANTHER" id="PTHR45648">
    <property type="entry name" value="GDSL LIPASE/ACYLHYDROLASE FAMILY PROTEIN (AFU_ORTHOLOGUE AFUA_4G14700)"/>
    <property type="match status" value="1"/>
</dbReference>
<dbReference type="InterPro" id="IPR051058">
    <property type="entry name" value="GDSL_Est/Lipase"/>
</dbReference>
<proteinExistence type="inferred from homology"/>